<evidence type="ECO:0000313" key="1">
    <source>
        <dbReference type="EMBL" id="SDP56076.1"/>
    </source>
</evidence>
<keyword evidence="2" id="KW-1185">Reference proteome</keyword>
<accession>A0A1H0TR92</accession>
<reference evidence="2" key="1">
    <citation type="submission" date="2016-10" db="EMBL/GenBank/DDBJ databases">
        <authorList>
            <person name="Varghese N."/>
            <person name="Submissions S."/>
        </authorList>
    </citation>
    <scope>NUCLEOTIDE SEQUENCE [LARGE SCALE GENOMIC DNA]</scope>
    <source>
        <strain evidence="2">CGMCC 1.3703</strain>
    </source>
</reference>
<evidence type="ECO:0000313" key="2">
    <source>
        <dbReference type="Proteomes" id="UP000198860"/>
    </source>
</evidence>
<dbReference type="AlphaFoldDB" id="A0A1H0TR92"/>
<gene>
    <name evidence="1" type="ORF">SAMN05421677_12238</name>
</gene>
<sequence>MNRKDHVKMHSYPGMVAVVGVFHEGKVNFMAAGWHARILIYVPTHVRRSYRKRKAYI</sequence>
<dbReference type="Proteomes" id="UP000198860">
    <property type="component" value="Unassembled WGS sequence"/>
</dbReference>
<proteinExistence type="predicted"/>
<organism evidence="1 2">
    <name type="scientific">Halobacillus aidingensis</name>
    <dbReference type="NCBI Taxonomy" id="240303"/>
    <lineage>
        <taxon>Bacteria</taxon>
        <taxon>Bacillati</taxon>
        <taxon>Bacillota</taxon>
        <taxon>Bacilli</taxon>
        <taxon>Bacillales</taxon>
        <taxon>Bacillaceae</taxon>
        <taxon>Halobacillus</taxon>
    </lineage>
</organism>
<dbReference type="EMBL" id="FNIZ01000022">
    <property type="protein sequence ID" value="SDP56076.1"/>
    <property type="molecule type" value="Genomic_DNA"/>
</dbReference>
<protein>
    <submittedName>
        <fullName evidence="1">Uncharacterized protein</fullName>
    </submittedName>
</protein>
<dbReference type="STRING" id="240303.SAMN05421677_12238"/>
<name>A0A1H0TR92_HALAD</name>